<keyword evidence="3" id="KW-0378">Hydrolase</keyword>
<evidence type="ECO:0000256" key="2">
    <source>
        <dbReference type="ARBA" id="ARBA00022722"/>
    </source>
</evidence>
<gene>
    <name evidence="5" type="ORF">UFOVP670_34</name>
</gene>
<organism evidence="5">
    <name type="scientific">uncultured Caudovirales phage</name>
    <dbReference type="NCBI Taxonomy" id="2100421"/>
    <lineage>
        <taxon>Viruses</taxon>
        <taxon>Duplodnaviria</taxon>
        <taxon>Heunggongvirae</taxon>
        <taxon>Uroviricota</taxon>
        <taxon>Caudoviricetes</taxon>
        <taxon>Peduoviridae</taxon>
        <taxon>Maltschvirus</taxon>
        <taxon>Maltschvirus maltsch</taxon>
    </lineage>
</organism>
<dbReference type="InterPro" id="IPR014883">
    <property type="entry name" value="VRR_NUC"/>
</dbReference>
<proteinExistence type="predicted"/>
<dbReference type="InterPro" id="IPR011856">
    <property type="entry name" value="tRNA_endonuc-like_dom_sf"/>
</dbReference>
<dbReference type="Pfam" id="PF08774">
    <property type="entry name" value="VRR_NUC"/>
    <property type="match status" value="1"/>
</dbReference>
<protein>
    <submittedName>
        <fullName evidence="5">VRR-NUC domain containing protein</fullName>
    </submittedName>
</protein>
<dbReference type="EMBL" id="LR796632">
    <property type="protein sequence ID" value="CAB4155746.1"/>
    <property type="molecule type" value="Genomic_DNA"/>
</dbReference>
<comment type="cofactor">
    <cofactor evidence="1">
        <name>Mg(2+)</name>
        <dbReference type="ChEBI" id="CHEBI:18420"/>
    </cofactor>
</comment>
<evidence type="ECO:0000259" key="4">
    <source>
        <dbReference type="SMART" id="SM00990"/>
    </source>
</evidence>
<dbReference type="GO" id="GO:0004518">
    <property type="term" value="F:nuclease activity"/>
    <property type="evidence" value="ECO:0007669"/>
    <property type="project" value="UniProtKB-KW"/>
</dbReference>
<sequence>MTARDNRARVLEIALPKRKAQPEAAIQRAIIARLRMSGIVCHHSPNAAKRSVNGGRRVKQDGMITGWPDLTVVGPEGLVAFLEVKAPGGKLSPAQAEIGMMLMRMGQVWAEVRSQDEAVATLQQWGWDVK</sequence>
<accession>A0A6J5NCY7</accession>
<dbReference type="GO" id="GO:0016788">
    <property type="term" value="F:hydrolase activity, acting on ester bonds"/>
    <property type="evidence" value="ECO:0007669"/>
    <property type="project" value="InterPro"/>
</dbReference>
<evidence type="ECO:0000256" key="3">
    <source>
        <dbReference type="ARBA" id="ARBA00022801"/>
    </source>
</evidence>
<dbReference type="GO" id="GO:0003676">
    <property type="term" value="F:nucleic acid binding"/>
    <property type="evidence" value="ECO:0007669"/>
    <property type="project" value="InterPro"/>
</dbReference>
<name>A0A6J5NCY7_9CAUD</name>
<evidence type="ECO:0000313" key="5">
    <source>
        <dbReference type="EMBL" id="CAB4155746.1"/>
    </source>
</evidence>
<evidence type="ECO:0000256" key="1">
    <source>
        <dbReference type="ARBA" id="ARBA00001946"/>
    </source>
</evidence>
<dbReference type="Gene3D" id="3.40.1350.10">
    <property type="match status" value="1"/>
</dbReference>
<dbReference type="SMART" id="SM00990">
    <property type="entry name" value="VRR_NUC"/>
    <property type="match status" value="1"/>
</dbReference>
<keyword evidence="2" id="KW-0540">Nuclease</keyword>
<reference evidence="5" key="1">
    <citation type="submission" date="2020-04" db="EMBL/GenBank/DDBJ databases">
        <authorList>
            <person name="Chiriac C."/>
            <person name="Salcher M."/>
            <person name="Ghai R."/>
            <person name="Kavagutti S V."/>
        </authorList>
    </citation>
    <scope>NUCLEOTIDE SEQUENCE</scope>
</reference>
<feature type="domain" description="VRR-NUC" evidence="4">
    <location>
        <begin position="3"/>
        <end position="116"/>
    </location>
</feature>